<gene>
    <name evidence="2" type="ORF">BDU57DRAFT_502502</name>
</gene>
<proteinExistence type="predicted"/>
<name>A0A6A5QFY3_AMPQU</name>
<organism evidence="2 3">
    <name type="scientific">Ampelomyces quisqualis</name>
    <name type="common">Powdery mildew agent</name>
    <dbReference type="NCBI Taxonomy" id="50730"/>
    <lineage>
        <taxon>Eukaryota</taxon>
        <taxon>Fungi</taxon>
        <taxon>Dikarya</taxon>
        <taxon>Ascomycota</taxon>
        <taxon>Pezizomycotina</taxon>
        <taxon>Dothideomycetes</taxon>
        <taxon>Pleosporomycetidae</taxon>
        <taxon>Pleosporales</taxon>
        <taxon>Pleosporineae</taxon>
        <taxon>Phaeosphaeriaceae</taxon>
        <taxon>Ampelomyces</taxon>
    </lineage>
</organism>
<evidence type="ECO:0000313" key="3">
    <source>
        <dbReference type="Proteomes" id="UP000800096"/>
    </source>
</evidence>
<dbReference type="OrthoDB" id="417697at2759"/>
<sequence>MTTNGSHDEPYWLGRASEEQKRLLKQHGIWTKSIGYSLHPSIAANLPSNARIADVATGTGIWLKDLASVSPSTQTFHGYDISSEQYLPATSLPPNVSLDLLDIKKPIPTALQGTFDLVNVRLVIIAMGSLDVWQSTLANLITMLKPGGCITWTDGNFLHARGFRGADDKSTPGHALTTGLMQMNNTLVQRFGYSFPDLGRLFRDAGLCGVREDVVKARVYRDFDRRAVGGVGEFEQGWGRGVLGRGRGGEVEGGGREGYGEWGVYEVGYSCLCWV</sequence>
<dbReference type="Gene3D" id="3.40.50.150">
    <property type="entry name" value="Vaccinia Virus protein VP39"/>
    <property type="match status" value="1"/>
</dbReference>
<dbReference type="GO" id="GO:0008168">
    <property type="term" value="F:methyltransferase activity"/>
    <property type="evidence" value="ECO:0007669"/>
    <property type="project" value="UniProtKB-KW"/>
</dbReference>
<dbReference type="PANTHER" id="PTHR43591">
    <property type="entry name" value="METHYLTRANSFERASE"/>
    <property type="match status" value="1"/>
</dbReference>
<dbReference type="EMBL" id="ML979138">
    <property type="protein sequence ID" value="KAF1913738.1"/>
    <property type="molecule type" value="Genomic_DNA"/>
</dbReference>
<evidence type="ECO:0000259" key="1">
    <source>
        <dbReference type="Pfam" id="PF13649"/>
    </source>
</evidence>
<keyword evidence="2" id="KW-0808">Transferase</keyword>
<dbReference type="Proteomes" id="UP000800096">
    <property type="component" value="Unassembled WGS sequence"/>
</dbReference>
<dbReference type="GO" id="GO:0032259">
    <property type="term" value="P:methylation"/>
    <property type="evidence" value="ECO:0007669"/>
    <property type="project" value="UniProtKB-KW"/>
</dbReference>
<dbReference type="SUPFAM" id="SSF53335">
    <property type="entry name" value="S-adenosyl-L-methionine-dependent methyltransferases"/>
    <property type="match status" value="1"/>
</dbReference>
<dbReference type="Pfam" id="PF13649">
    <property type="entry name" value="Methyltransf_25"/>
    <property type="match status" value="1"/>
</dbReference>
<evidence type="ECO:0000313" key="2">
    <source>
        <dbReference type="EMBL" id="KAF1913738.1"/>
    </source>
</evidence>
<feature type="domain" description="Methyltransferase" evidence="1">
    <location>
        <begin position="52"/>
        <end position="148"/>
    </location>
</feature>
<keyword evidence="2" id="KW-0489">Methyltransferase</keyword>
<dbReference type="InterPro" id="IPR029063">
    <property type="entry name" value="SAM-dependent_MTases_sf"/>
</dbReference>
<dbReference type="AlphaFoldDB" id="A0A6A5QFY3"/>
<reference evidence="2" key="1">
    <citation type="journal article" date="2020" name="Stud. Mycol.">
        <title>101 Dothideomycetes genomes: a test case for predicting lifestyles and emergence of pathogens.</title>
        <authorList>
            <person name="Haridas S."/>
            <person name="Albert R."/>
            <person name="Binder M."/>
            <person name="Bloem J."/>
            <person name="Labutti K."/>
            <person name="Salamov A."/>
            <person name="Andreopoulos B."/>
            <person name="Baker S."/>
            <person name="Barry K."/>
            <person name="Bills G."/>
            <person name="Bluhm B."/>
            <person name="Cannon C."/>
            <person name="Castanera R."/>
            <person name="Culley D."/>
            <person name="Daum C."/>
            <person name="Ezra D."/>
            <person name="Gonzalez J."/>
            <person name="Henrissat B."/>
            <person name="Kuo A."/>
            <person name="Liang C."/>
            <person name="Lipzen A."/>
            <person name="Lutzoni F."/>
            <person name="Magnuson J."/>
            <person name="Mondo S."/>
            <person name="Nolan M."/>
            <person name="Ohm R."/>
            <person name="Pangilinan J."/>
            <person name="Park H.-J."/>
            <person name="Ramirez L."/>
            <person name="Alfaro M."/>
            <person name="Sun H."/>
            <person name="Tritt A."/>
            <person name="Yoshinaga Y."/>
            <person name="Zwiers L.-H."/>
            <person name="Turgeon B."/>
            <person name="Goodwin S."/>
            <person name="Spatafora J."/>
            <person name="Crous P."/>
            <person name="Grigoriev I."/>
        </authorList>
    </citation>
    <scope>NUCLEOTIDE SEQUENCE</scope>
    <source>
        <strain evidence="2">HMLAC05119</strain>
    </source>
</reference>
<accession>A0A6A5QFY3</accession>
<dbReference type="PANTHER" id="PTHR43591:SF50">
    <property type="entry name" value="METHYLTRANSFERASE DOMAIN-CONTAINING PROTEIN-RELATED"/>
    <property type="match status" value="1"/>
</dbReference>
<protein>
    <submittedName>
        <fullName evidence="2">S-adenosyl-L-methionine-dependent methyltransferase</fullName>
    </submittedName>
</protein>
<dbReference type="InterPro" id="IPR041698">
    <property type="entry name" value="Methyltransf_25"/>
</dbReference>
<dbReference type="CDD" id="cd02440">
    <property type="entry name" value="AdoMet_MTases"/>
    <property type="match status" value="1"/>
</dbReference>
<keyword evidence="3" id="KW-1185">Reference proteome</keyword>